<dbReference type="InterPro" id="IPR002104">
    <property type="entry name" value="Integrase_catalytic"/>
</dbReference>
<feature type="domain" description="Tyr recombinase" evidence="2">
    <location>
        <begin position="4"/>
        <end position="69"/>
    </location>
</feature>
<comment type="caution">
    <text evidence="3">The sequence shown here is derived from an EMBL/GenBank/DDBJ whole genome shotgun (WGS) entry which is preliminary data.</text>
</comment>
<accession>A0ABW2ZYZ3</accession>
<protein>
    <submittedName>
        <fullName evidence="3">Tyrosine-type recombinase/integrase</fullName>
    </submittedName>
</protein>
<reference evidence="4" key="1">
    <citation type="journal article" date="2019" name="Int. J. Syst. Evol. Microbiol.">
        <title>The Global Catalogue of Microorganisms (GCM) 10K type strain sequencing project: providing services to taxonomists for standard genome sequencing and annotation.</title>
        <authorList>
            <consortium name="The Broad Institute Genomics Platform"/>
            <consortium name="The Broad Institute Genome Sequencing Center for Infectious Disease"/>
            <person name="Wu L."/>
            <person name="Ma J."/>
        </authorList>
    </citation>
    <scope>NUCLEOTIDE SEQUENCE [LARGE SCALE GENOMIC DNA]</scope>
    <source>
        <strain evidence="4">JCM 32148</strain>
    </source>
</reference>
<dbReference type="Proteomes" id="UP001597053">
    <property type="component" value="Unassembled WGS sequence"/>
</dbReference>
<evidence type="ECO:0000313" key="4">
    <source>
        <dbReference type="Proteomes" id="UP001597053"/>
    </source>
</evidence>
<evidence type="ECO:0000259" key="2">
    <source>
        <dbReference type="PROSITE" id="PS51898"/>
    </source>
</evidence>
<dbReference type="InterPro" id="IPR011010">
    <property type="entry name" value="DNA_brk_join_enz"/>
</dbReference>
<dbReference type="Pfam" id="PF00589">
    <property type="entry name" value="Phage_integrase"/>
    <property type="match status" value="1"/>
</dbReference>
<proteinExistence type="predicted"/>
<dbReference type="EMBL" id="JBHTHM010000181">
    <property type="protein sequence ID" value="MFD0783599.1"/>
    <property type="molecule type" value="Genomic_DNA"/>
</dbReference>
<name>A0ABW2ZYZ3_9ACTN</name>
<dbReference type="PROSITE" id="PS51898">
    <property type="entry name" value="TYR_RECOMBINASE"/>
    <property type="match status" value="1"/>
</dbReference>
<dbReference type="InterPro" id="IPR013762">
    <property type="entry name" value="Integrase-like_cat_sf"/>
</dbReference>
<keyword evidence="4" id="KW-1185">Reference proteome</keyword>
<organism evidence="3 4">
    <name type="scientific">Micromonospora azadirachtae</name>
    <dbReference type="NCBI Taxonomy" id="1970735"/>
    <lineage>
        <taxon>Bacteria</taxon>
        <taxon>Bacillati</taxon>
        <taxon>Actinomycetota</taxon>
        <taxon>Actinomycetes</taxon>
        <taxon>Micromonosporales</taxon>
        <taxon>Micromonosporaceae</taxon>
        <taxon>Micromonospora</taxon>
    </lineage>
</organism>
<evidence type="ECO:0000256" key="1">
    <source>
        <dbReference type="ARBA" id="ARBA00023172"/>
    </source>
</evidence>
<dbReference type="Gene3D" id="1.10.443.10">
    <property type="entry name" value="Intergrase catalytic core"/>
    <property type="match status" value="1"/>
</dbReference>
<gene>
    <name evidence="3" type="ORF">ACFQZ8_06700</name>
</gene>
<keyword evidence="1" id="KW-0233">DNA recombination</keyword>
<evidence type="ECO:0000313" key="3">
    <source>
        <dbReference type="EMBL" id="MFD0783599.1"/>
    </source>
</evidence>
<sequence length="69" mass="7832">MRQVERRALGVDEAKRLLDALRGHRLEALYVCALTVGLRRGELLGLAWSDIDFDAGTLTVRQTVAPRRW</sequence>
<dbReference type="SUPFAM" id="SSF56349">
    <property type="entry name" value="DNA breaking-rejoining enzymes"/>
    <property type="match status" value="1"/>
</dbReference>